<dbReference type="OrthoDB" id="9780777at2"/>
<dbReference type="RefSeq" id="WP_143158609.1">
    <property type="nucleotide sequence ID" value="NZ_FQYR01000003.1"/>
</dbReference>
<proteinExistence type="inferred from homology"/>
<evidence type="ECO:0000256" key="1">
    <source>
        <dbReference type="ARBA" id="ARBA00006129"/>
    </source>
</evidence>
<evidence type="ECO:0000313" key="4">
    <source>
        <dbReference type="EMBL" id="SHJ11672.1"/>
    </source>
</evidence>
<sequence>MFVLGLSSFFHNSAAALFKDGVLIAAAEEERFSRIKFDPSFPDNAITYCLEAAGISPRGLDCIAYFELPEERTARLYSGGVDGGPVARDALLEGHHFPGPEDYIRKRLFFDGDFKCYSHHLSHAAYSVYASGYPSAAVLVADSVGTWHTSAVFDYQNNTFNLKDAIEYPDSLGLFYSAITSYLGFAVNSDEYKVMGLAPYGEYCPEIDRALSRMIKLGSDGAFSLNPLFFDFRRQLYSESLTDLLKIEPRLPGEMLTQQHKNLAKCTQLVLQKTMLALARKARRVTSQENLCMGGGVALNCVSNSHIRNEAGFKNVFVPPGSGDAGSAIGAAALASLEYGYEWPENRIRCDLGPSYSSSNISKLLKQQNIKFEVYGEDELPKVVSQLLVDHQIVGWFQGGMEFGPRALGHRSILADPRTSEMRDKLNLAIKKREGFRPFAPVMLSSKVKDFFVDDAADPFMTFITRVKKPKSLGAVTHCDGSARLQTLDDTEESRIVRLLEEFERNTGIPCLLNTSFNLSGEPIVCSPLDALLCFRESGMDVLVLENHVIVRNSCSPDLMSSGKDHLQYSRELRPFLSDTYSFG</sequence>
<dbReference type="PANTHER" id="PTHR34847">
    <property type="entry name" value="NODULATION PROTEIN U"/>
    <property type="match status" value="1"/>
</dbReference>
<evidence type="ECO:0000259" key="2">
    <source>
        <dbReference type="Pfam" id="PF02543"/>
    </source>
</evidence>
<gene>
    <name evidence="4" type="ORF">SAMN02745181_1221</name>
</gene>
<dbReference type="STRING" id="1123071.SAMN02745181_1221"/>
<dbReference type="AlphaFoldDB" id="A0A1M6GP29"/>
<keyword evidence="4" id="KW-0808">Transferase</keyword>
<dbReference type="InterPro" id="IPR003696">
    <property type="entry name" value="Carbtransf_dom"/>
</dbReference>
<dbReference type="InterPro" id="IPR038152">
    <property type="entry name" value="Carbam_trans_C_sf"/>
</dbReference>
<accession>A0A1M6GP29</accession>
<dbReference type="InterPro" id="IPR043129">
    <property type="entry name" value="ATPase_NBD"/>
</dbReference>
<name>A0A1M6GP29_9BACT</name>
<comment type="similarity">
    <text evidence="1">Belongs to the NodU/CmcH family.</text>
</comment>
<dbReference type="Gene3D" id="3.90.870.20">
    <property type="entry name" value="Carbamoyltransferase, C-terminal domain"/>
    <property type="match status" value="1"/>
</dbReference>
<dbReference type="Pfam" id="PF16861">
    <property type="entry name" value="Carbam_trans_C"/>
    <property type="match status" value="1"/>
</dbReference>
<protein>
    <submittedName>
        <fullName evidence="4">Carbamoyltransferase</fullName>
    </submittedName>
</protein>
<dbReference type="InParanoid" id="A0A1M6GP29"/>
<dbReference type="Pfam" id="PF02543">
    <property type="entry name" value="Carbam_trans_N"/>
    <property type="match status" value="1"/>
</dbReference>
<feature type="domain" description="Carbamoyltransferase" evidence="2">
    <location>
        <begin position="3"/>
        <end position="332"/>
    </location>
</feature>
<evidence type="ECO:0000313" key="5">
    <source>
        <dbReference type="Proteomes" id="UP000184510"/>
    </source>
</evidence>
<dbReference type="Proteomes" id="UP000184510">
    <property type="component" value="Unassembled WGS sequence"/>
</dbReference>
<reference evidence="4 5" key="1">
    <citation type="submission" date="2016-11" db="EMBL/GenBank/DDBJ databases">
        <authorList>
            <person name="Jaros S."/>
            <person name="Januszkiewicz K."/>
            <person name="Wedrychowicz H."/>
        </authorList>
    </citation>
    <scope>NUCLEOTIDE SEQUENCE [LARGE SCALE GENOMIC DNA]</scope>
    <source>
        <strain evidence="4 5">DSM 18772</strain>
    </source>
</reference>
<dbReference type="PANTHER" id="PTHR34847:SF1">
    <property type="entry name" value="NODULATION PROTEIN U"/>
    <property type="match status" value="1"/>
</dbReference>
<dbReference type="CDD" id="cd24098">
    <property type="entry name" value="ASKHA_NBD_TobZ_N"/>
    <property type="match status" value="1"/>
</dbReference>
<dbReference type="EMBL" id="FQYR01000003">
    <property type="protein sequence ID" value="SHJ11672.1"/>
    <property type="molecule type" value="Genomic_DNA"/>
</dbReference>
<keyword evidence="5" id="KW-1185">Reference proteome</keyword>
<dbReference type="Gene3D" id="3.30.420.40">
    <property type="match status" value="2"/>
</dbReference>
<feature type="domain" description="Carbamoyltransferase C-terminal" evidence="3">
    <location>
        <begin position="386"/>
        <end position="551"/>
    </location>
</feature>
<organism evidence="4 5">
    <name type="scientific">Rubritalea squalenifaciens DSM 18772</name>
    <dbReference type="NCBI Taxonomy" id="1123071"/>
    <lineage>
        <taxon>Bacteria</taxon>
        <taxon>Pseudomonadati</taxon>
        <taxon>Verrucomicrobiota</taxon>
        <taxon>Verrucomicrobiia</taxon>
        <taxon>Verrucomicrobiales</taxon>
        <taxon>Rubritaleaceae</taxon>
        <taxon>Rubritalea</taxon>
    </lineage>
</organism>
<evidence type="ECO:0000259" key="3">
    <source>
        <dbReference type="Pfam" id="PF16861"/>
    </source>
</evidence>
<dbReference type="InterPro" id="IPR051338">
    <property type="entry name" value="NodU/CmcH_Carbamoyltrnsfr"/>
</dbReference>
<dbReference type="InterPro" id="IPR031730">
    <property type="entry name" value="Carbam_trans_C"/>
</dbReference>
<dbReference type="SUPFAM" id="SSF53067">
    <property type="entry name" value="Actin-like ATPase domain"/>
    <property type="match status" value="1"/>
</dbReference>
<dbReference type="GO" id="GO:0016740">
    <property type="term" value="F:transferase activity"/>
    <property type="evidence" value="ECO:0007669"/>
    <property type="project" value="UniProtKB-KW"/>
</dbReference>